<keyword evidence="1" id="KW-0472">Membrane</keyword>
<accession>A0A0V0UF50</accession>
<evidence type="ECO:0000313" key="2">
    <source>
        <dbReference type="EMBL" id="KRX49898.1"/>
    </source>
</evidence>
<keyword evidence="1" id="KW-0812">Transmembrane</keyword>
<organism evidence="2 3">
    <name type="scientific">Trichinella murrelli</name>
    <dbReference type="NCBI Taxonomy" id="144512"/>
    <lineage>
        <taxon>Eukaryota</taxon>
        <taxon>Metazoa</taxon>
        <taxon>Ecdysozoa</taxon>
        <taxon>Nematoda</taxon>
        <taxon>Enoplea</taxon>
        <taxon>Dorylaimia</taxon>
        <taxon>Trichinellida</taxon>
        <taxon>Trichinellidae</taxon>
        <taxon>Trichinella</taxon>
    </lineage>
</organism>
<evidence type="ECO:0000313" key="3">
    <source>
        <dbReference type="Proteomes" id="UP000055048"/>
    </source>
</evidence>
<proteinExistence type="predicted"/>
<feature type="transmembrane region" description="Helical" evidence="1">
    <location>
        <begin position="28"/>
        <end position="47"/>
    </location>
</feature>
<sequence length="148" mass="18062">MLYRKYNKLYNMIQKSKQFDDLMKKDSFLSTIQFPVLIIIIIIPMCFKKQSSAYYHNILKNIRDSQLRDSQNRCKCITFSCFAHNLDSVCQFKNCYSLVKFSECIDQRMYHQKIANQKYFQNKSQMKKKIYLHKIIIARYNNRFQQYE</sequence>
<reference evidence="2 3" key="1">
    <citation type="submission" date="2015-01" db="EMBL/GenBank/DDBJ databases">
        <title>Evolution of Trichinella species and genotypes.</title>
        <authorList>
            <person name="Korhonen P.K."/>
            <person name="Edoardo P."/>
            <person name="Giuseppe L.R."/>
            <person name="Gasser R.B."/>
        </authorList>
    </citation>
    <scope>NUCLEOTIDE SEQUENCE [LARGE SCALE GENOMIC DNA]</scope>
    <source>
        <strain evidence="2">ISS417</strain>
    </source>
</reference>
<comment type="caution">
    <text evidence="2">The sequence shown here is derived from an EMBL/GenBank/DDBJ whole genome shotgun (WGS) entry which is preliminary data.</text>
</comment>
<name>A0A0V0UF50_9BILA</name>
<evidence type="ECO:0008006" key="4">
    <source>
        <dbReference type="Google" id="ProtNLM"/>
    </source>
</evidence>
<dbReference type="EMBL" id="JYDJ01000011">
    <property type="protein sequence ID" value="KRX49898.1"/>
    <property type="molecule type" value="Genomic_DNA"/>
</dbReference>
<dbReference type="Proteomes" id="UP000055048">
    <property type="component" value="Unassembled WGS sequence"/>
</dbReference>
<keyword evidence="1" id="KW-1133">Transmembrane helix</keyword>
<evidence type="ECO:0000256" key="1">
    <source>
        <dbReference type="SAM" id="Phobius"/>
    </source>
</evidence>
<dbReference type="AlphaFoldDB" id="A0A0V0UF50"/>
<gene>
    <name evidence="2" type="ORF">T05_16452</name>
</gene>
<keyword evidence="3" id="KW-1185">Reference proteome</keyword>
<protein>
    <recommendedName>
        <fullName evidence="4">Transmembrane protein</fullName>
    </recommendedName>
</protein>